<evidence type="ECO:0000256" key="1">
    <source>
        <dbReference type="SAM" id="Phobius"/>
    </source>
</evidence>
<dbReference type="InParanoid" id="A0A059CRE8"/>
<organism evidence="2">
    <name type="scientific">Eucalyptus grandis</name>
    <name type="common">Flooded gum</name>
    <dbReference type="NCBI Taxonomy" id="71139"/>
    <lineage>
        <taxon>Eukaryota</taxon>
        <taxon>Viridiplantae</taxon>
        <taxon>Streptophyta</taxon>
        <taxon>Embryophyta</taxon>
        <taxon>Tracheophyta</taxon>
        <taxon>Spermatophyta</taxon>
        <taxon>Magnoliopsida</taxon>
        <taxon>eudicotyledons</taxon>
        <taxon>Gunneridae</taxon>
        <taxon>Pentapetalae</taxon>
        <taxon>rosids</taxon>
        <taxon>malvids</taxon>
        <taxon>Myrtales</taxon>
        <taxon>Myrtaceae</taxon>
        <taxon>Myrtoideae</taxon>
        <taxon>Eucalypteae</taxon>
        <taxon>Eucalyptus</taxon>
    </lineage>
</organism>
<evidence type="ECO:0000313" key="2">
    <source>
        <dbReference type="EMBL" id="KCW80505.1"/>
    </source>
</evidence>
<dbReference type="AlphaFoldDB" id="A0A059CRE8"/>
<protein>
    <submittedName>
        <fullName evidence="2">Uncharacterized protein</fullName>
    </submittedName>
</protein>
<gene>
    <name evidence="2" type="ORF">EUGRSUZ_C01855</name>
</gene>
<reference evidence="2" key="1">
    <citation type="submission" date="2013-07" db="EMBL/GenBank/DDBJ databases">
        <title>The genome of Eucalyptus grandis.</title>
        <authorList>
            <person name="Schmutz J."/>
            <person name="Hayes R."/>
            <person name="Myburg A."/>
            <person name="Tuskan G."/>
            <person name="Grattapaglia D."/>
            <person name="Rokhsar D.S."/>
        </authorList>
    </citation>
    <scope>NUCLEOTIDE SEQUENCE</scope>
    <source>
        <tissue evidence="2">Leaf extractions</tissue>
    </source>
</reference>
<keyword evidence="1" id="KW-0472">Membrane</keyword>
<sequence length="84" mass="9623">MACRSSFLIVQTWSFAILRRFEHDNEVSGPNRFNNNCIFYHVALPSLAIIIILSLRIYTSLASPFYALGCPYNIKHYLSLQANP</sequence>
<keyword evidence="1" id="KW-1133">Transmembrane helix</keyword>
<dbReference type="Gramene" id="KCW80505">
    <property type="protein sequence ID" value="KCW80505"/>
    <property type="gene ID" value="EUGRSUZ_C01855"/>
</dbReference>
<feature type="transmembrane region" description="Helical" evidence="1">
    <location>
        <begin position="38"/>
        <end position="58"/>
    </location>
</feature>
<name>A0A059CRE8_EUCGR</name>
<keyword evidence="1" id="KW-0812">Transmembrane</keyword>
<proteinExistence type="predicted"/>
<accession>A0A059CRE8</accession>
<dbReference type="EMBL" id="KK198755">
    <property type="protein sequence ID" value="KCW80505.1"/>
    <property type="molecule type" value="Genomic_DNA"/>
</dbReference>